<dbReference type="HAMAP" id="MF_01341">
    <property type="entry name" value="Ribosomal_uL15"/>
    <property type="match status" value="1"/>
</dbReference>
<feature type="compositionally biased region" description="Basic residues" evidence="5">
    <location>
        <begin position="751"/>
        <end position="760"/>
    </location>
</feature>
<dbReference type="GO" id="GO:0022625">
    <property type="term" value="C:cytosolic large ribosomal subunit"/>
    <property type="evidence" value="ECO:0007669"/>
    <property type="project" value="TreeGrafter"/>
</dbReference>
<feature type="region of interest" description="Disordered" evidence="5">
    <location>
        <begin position="461"/>
        <end position="480"/>
    </location>
</feature>
<feature type="region of interest" description="Disordered" evidence="5">
    <location>
        <begin position="99"/>
        <end position="123"/>
    </location>
</feature>
<dbReference type="SUPFAM" id="SSF52080">
    <property type="entry name" value="Ribosomal proteins L15p and L18e"/>
    <property type="match status" value="1"/>
</dbReference>
<feature type="region of interest" description="Disordered" evidence="5">
    <location>
        <begin position="508"/>
        <end position="573"/>
    </location>
</feature>
<keyword evidence="8" id="KW-1185">Reference proteome</keyword>
<evidence type="ECO:0000256" key="1">
    <source>
        <dbReference type="ARBA" id="ARBA00007320"/>
    </source>
</evidence>
<name>A0A507DYA9_9FUNG</name>
<evidence type="ECO:0000256" key="4">
    <source>
        <dbReference type="RuleBase" id="RU003888"/>
    </source>
</evidence>
<reference evidence="7 8" key="1">
    <citation type="journal article" date="2019" name="Sci. Rep.">
        <title>Comparative genomics of chytrid fungi reveal insights into the obligate biotrophic and pathogenic lifestyle of Synchytrium endobioticum.</title>
        <authorList>
            <person name="van de Vossenberg B.T.L.H."/>
            <person name="Warris S."/>
            <person name="Nguyen H.D.T."/>
            <person name="van Gent-Pelzer M.P.E."/>
            <person name="Joly D.L."/>
            <person name="van de Geest H.C."/>
            <person name="Bonants P.J.M."/>
            <person name="Smith D.S."/>
            <person name="Levesque C.A."/>
            <person name="van der Lee T.A.J."/>
        </authorList>
    </citation>
    <scope>NUCLEOTIDE SEQUENCE [LARGE SCALE GENOMIC DNA]</scope>
    <source>
        <strain evidence="7 8">CBS 809.83</strain>
    </source>
</reference>
<dbReference type="InterPro" id="IPR001196">
    <property type="entry name" value="Ribosomal_uL15_CS"/>
</dbReference>
<dbReference type="AlphaFoldDB" id="A0A507DYA9"/>
<feature type="compositionally biased region" description="Pro residues" evidence="5">
    <location>
        <begin position="357"/>
        <end position="368"/>
    </location>
</feature>
<comment type="caution">
    <text evidence="7">The sequence shown here is derived from an EMBL/GenBank/DDBJ whole genome shotgun (WGS) entry which is preliminary data.</text>
</comment>
<dbReference type="InterPro" id="IPR021131">
    <property type="entry name" value="Ribosomal_uL15/eL18"/>
</dbReference>
<evidence type="ECO:0000313" key="7">
    <source>
        <dbReference type="EMBL" id="TPX56773.1"/>
    </source>
</evidence>
<dbReference type="Proteomes" id="UP000318582">
    <property type="component" value="Unassembled WGS sequence"/>
</dbReference>
<comment type="similarity">
    <text evidence="1 4">Belongs to the universal ribosomal protein uL15 family.</text>
</comment>
<dbReference type="PANTHER" id="PTHR11721:SF3">
    <property type="entry name" value="LARGE RIBOSOMAL SUBUNIT PROTEIN UL15"/>
    <property type="match status" value="1"/>
</dbReference>
<feature type="region of interest" description="Disordered" evidence="5">
    <location>
        <begin position="743"/>
        <end position="768"/>
    </location>
</feature>
<dbReference type="InterPro" id="IPR036227">
    <property type="entry name" value="Ribosomal_uL15/eL18_sf"/>
</dbReference>
<keyword evidence="3 4" id="KW-0687">Ribonucleoprotein</keyword>
<accession>A0A507DYA9</accession>
<proteinExistence type="inferred from homology"/>
<dbReference type="GO" id="GO:0003735">
    <property type="term" value="F:structural constituent of ribosome"/>
    <property type="evidence" value="ECO:0007669"/>
    <property type="project" value="InterPro"/>
</dbReference>
<dbReference type="Gene3D" id="3.100.10.10">
    <property type="match status" value="1"/>
</dbReference>
<evidence type="ECO:0000313" key="8">
    <source>
        <dbReference type="Proteomes" id="UP000318582"/>
    </source>
</evidence>
<gene>
    <name evidence="7" type="ORF">PhCBS80983_g04301</name>
</gene>
<organism evidence="7 8">
    <name type="scientific">Powellomyces hirtus</name>
    <dbReference type="NCBI Taxonomy" id="109895"/>
    <lineage>
        <taxon>Eukaryota</taxon>
        <taxon>Fungi</taxon>
        <taxon>Fungi incertae sedis</taxon>
        <taxon>Chytridiomycota</taxon>
        <taxon>Chytridiomycota incertae sedis</taxon>
        <taxon>Chytridiomycetes</taxon>
        <taxon>Spizellomycetales</taxon>
        <taxon>Powellomycetaceae</taxon>
        <taxon>Powellomyces</taxon>
    </lineage>
</organism>
<dbReference type="Pfam" id="PF00828">
    <property type="entry name" value="Ribosomal_L27A"/>
    <property type="match status" value="1"/>
</dbReference>
<dbReference type="PANTHER" id="PTHR11721">
    <property type="entry name" value="60S RIBOSOMAL PROTEIN L27A"/>
    <property type="match status" value="1"/>
</dbReference>
<dbReference type="PROSITE" id="PS00475">
    <property type="entry name" value="RIBOSOMAL_L15"/>
    <property type="match status" value="1"/>
</dbReference>
<feature type="region of interest" description="Disordered" evidence="5">
    <location>
        <begin position="319"/>
        <end position="390"/>
    </location>
</feature>
<feature type="domain" description="Large ribosomal subunit protein uL15/eL18" evidence="6">
    <location>
        <begin position="802"/>
        <end position="875"/>
    </location>
</feature>
<evidence type="ECO:0000256" key="3">
    <source>
        <dbReference type="ARBA" id="ARBA00023274"/>
    </source>
</evidence>
<evidence type="ECO:0000256" key="5">
    <source>
        <dbReference type="SAM" id="MobiDB-lite"/>
    </source>
</evidence>
<dbReference type="STRING" id="109895.A0A507DYA9"/>
<dbReference type="GO" id="GO:0006412">
    <property type="term" value="P:translation"/>
    <property type="evidence" value="ECO:0007669"/>
    <property type="project" value="InterPro"/>
</dbReference>
<feature type="compositionally biased region" description="Low complexity" evidence="5">
    <location>
        <begin position="380"/>
        <end position="390"/>
    </location>
</feature>
<dbReference type="EMBL" id="QEAQ01000065">
    <property type="protein sequence ID" value="TPX56773.1"/>
    <property type="molecule type" value="Genomic_DNA"/>
</dbReference>
<feature type="compositionally biased region" description="Acidic residues" evidence="5">
    <location>
        <begin position="114"/>
        <end position="123"/>
    </location>
</feature>
<sequence length="878" mass="95099">MTTAFQEPWSLDIVGEKQQQQDDVTMEEDCWDDIELPEDGLGDSIFGESPPDDAFGSVDFDTENASTEDLAQESKEGMTVQAPEGVSVAKSDSLVLSDPSATMSCSSDSYPDTLDLDDDDEEDPFANLDLTTAGFETAGCDSGRTPLIPESFAGSVQRLNKTASGPPQAIVAWENNDAEDLSGMELHSMSNAQHTPVPAGTLTSGPLAVQSDLSNDHALEALDMDFDIPDDAPTLKLTPRSFPKGMAMDIHNELDLVSDGWGDSLSIHKDLPSMRLLSSPTPSSAASIVASESEEDAFDDLEFPDSVEALRLGTYHHAAQHGEPEGDDNDDPFAGLLIPNDMPFQAVRPKTGSAKSCPPPAPPLPSPIPSETASSRSATPSKIPRIIPSLIPSPTPIKPNVFSAARGLSLDTRRRDGFVSSTTFKNSVVSPISPSVGHIQRLSSQLITSRRLGTDASRAPSKLLRTPANNPTFGDGTELDEFDDLPVSSVAETKFVKKTKAPITVAAESPTRQGPLKRPLSKSTSTASIVSGDERENRRPYTPLTTVNPRPAKNFVERRGGAGTQKKRQRKKPTLIQNLSNTGVVKVVGDMVYNPTLHRWEGNEDALLEFERASPSRPALITNVGGYKMSQSVGGMVFDPVRMCWLGNNEDADVFADFPDDMSVTSDGGAGPTSELTEFQLSKSLREAICIAESSHKLFMGNWYPKAILDSRTMIRDTSKTHLYEIRSQTKGDQRRRAWNSGFDVSAGHGRVGKHRKHPGGRGLAGGQHHHRINMDMYHPGYFGKVGMRQYHLTRQQHWAPVVNVDKLWALVSEEAREKAAANPTGPVPVIDVLRHGYAKVLGKGRLPSIPFIVKARFVSRKAEEKIVAAGGKVELSA</sequence>
<protein>
    <recommendedName>
        <fullName evidence="6">Large ribosomal subunit protein uL15/eL18 domain-containing protein</fullName>
    </recommendedName>
</protein>
<keyword evidence="2 4" id="KW-0689">Ribosomal protein</keyword>
<evidence type="ECO:0000259" key="6">
    <source>
        <dbReference type="Pfam" id="PF00828"/>
    </source>
</evidence>
<dbReference type="FunFam" id="3.100.10.10:FF:000002">
    <property type="entry name" value="60S ribosomal protein L27a"/>
    <property type="match status" value="1"/>
</dbReference>
<evidence type="ECO:0000256" key="2">
    <source>
        <dbReference type="ARBA" id="ARBA00022980"/>
    </source>
</evidence>
<dbReference type="InterPro" id="IPR030878">
    <property type="entry name" value="Ribosomal_uL15"/>
</dbReference>